<feature type="transmembrane region" description="Helical" evidence="1">
    <location>
        <begin position="348"/>
        <end position="367"/>
    </location>
</feature>
<protein>
    <submittedName>
        <fullName evidence="3">DUF418 domain-containing protein</fullName>
    </submittedName>
</protein>
<accession>A0ABZ2KYG2</accession>
<dbReference type="RefSeq" id="WP_394832429.1">
    <property type="nucleotide sequence ID" value="NZ_CP089929.1"/>
</dbReference>
<gene>
    <name evidence="3" type="ORF">LVJ94_38560</name>
</gene>
<evidence type="ECO:0000313" key="3">
    <source>
        <dbReference type="EMBL" id="WXB02803.1"/>
    </source>
</evidence>
<organism evidence="3 4">
    <name type="scientific">Pendulispora rubella</name>
    <dbReference type="NCBI Taxonomy" id="2741070"/>
    <lineage>
        <taxon>Bacteria</taxon>
        <taxon>Pseudomonadati</taxon>
        <taxon>Myxococcota</taxon>
        <taxon>Myxococcia</taxon>
        <taxon>Myxococcales</taxon>
        <taxon>Sorangiineae</taxon>
        <taxon>Pendulisporaceae</taxon>
        <taxon>Pendulispora</taxon>
    </lineage>
</organism>
<feature type="transmembrane region" description="Helical" evidence="1">
    <location>
        <begin position="206"/>
        <end position="224"/>
    </location>
</feature>
<keyword evidence="1" id="KW-0472">Membrane</keyword>
<dbReference type="Pfam" id="PF04235">
    <property type="entry name" value="DUF418"/>
    <property type="match status" value="1"/>
</dbReference>
<keyword evidence="4" id="KW-1185">Reference proteome</keyword>
<keyword evidence="1" id="KW-1133">Transmembrane helix</keyword>
<dbReference type="InterPro" id="IPR007349">
    <property type="entry name" value="DUF418"/>
</dbReference>
<feature type="transmembrane region" description="Helical" evidence="1">
    <location>
        <begin position="282"/>
        <end position="298"/>
    </location>
</feature>
<dbReference type="PANTHER" id="PTHR30590">
    <property type="entry name" value="INNER MEMBRANE PROTEIN"/>
    <property type="match status" value="1"/>
</dbReference>
<feature type="transmembrane region" description="Helical" evidence="1">
    <location>
        <begin position="62"/>
        <end position="84"/>
    </location>
</feature>
<dbReference type="EMBL" id="CP089983">
    <property type="protein sequence ID" value="WXB02803.1"/>
    <property type="molecule type" value="Genomic_DNA"/>
</dbReference>
<dbReference type="PANTHER" id="PTHR30590:SF2">
    <property type="entry name" value="INNER MEMBRANE PROTEIN"/>
    <property type="match status" value="1"/>
</dbReference>
<dbReference type="Proteomes" id="UP001374803">
    <property type="component" value="Chromosome"/>
</dbReference>
<sequence>MTALVPIHRADREPLLDVLRALALCVVLADNVMTTFSGSSFLPRTSSDYIHNEGLSGMLFRLLVGLRSMTVMSFLFGVGFSIQLTRAKEREVTAMYLRRLAIMFAFGVCHVLLVWWGDILWIYALTGLVLLPCRRAGTRTLIGVGLALAILPRVIVSIPAIETALVPDKAIMQQTRESMLAAIHGSDHAQMFAAHLRTLFYIHVRALPWFLPWLAGRYVLGFAAGRQRIFQKNGANHLQLFRKLTVAGFLIALIGAAIRIAVVGRELGPTRKVVVRLVDDTSVVASVALGISLVVLLMQNSRWRRWLSVLIPIGQTPLTTYLSQSIMATFLFYGWGLGLAHHVQGPKAGLIGLAVFAVQVTMATLWLRRYELGPMEWVWRTLAYGKRQPMRRRSSEVVLV</sequence>
<feature type="transmembrane region" description="Helical" evidence="1">
    <location>
        <begin position="21"/>
        <end position="42"/>
    </location>
</feature>
<evidence type="ECO:0000313" key="4">
    <source>
        <dbReference type="Proteomes" id="UP001374803"/>
    </source>
</evidence>
<feature type="domain" description="DUF418" evidence="2">
    <location>
        <begin position="224"/>
        <end position="386"/>
    </location>
</feature>
<evidence type="ECO:0000256" key="1">
    <source>
        <dbReference type="SAM" id="Phobius"/>
    </source>
</evidence>
<evidence type="ECO:0000259" key="2">
    <source>
        <dbReference type="Pfam" id="PF04235"/>
    </source>
</evidence>
<feature type="transmembrane region" description="Helical" evidence="1">
    <location>
        <begin position="96"/>
        <end position="113"/>
    </location>
</feature>
<name>A0ABZ2KYG2_9BACT</name>
<proteinExistence type="predicted"/>
<feature type="transmembrane region" description="Helical" evidence="1">
    <location>
        <begin position="244"/>
        <end position="262"/>
    </location>
</feature>
<reference evidence="3" key="1">
    <citation type="submission" date="2021-12" db="EMBL/GenBank/DDBJ databases">
        <title>Discovery of the Pendulisporaceae a myxobacterial family with distinct sporulation behavior and unique specialized metabolism.</title>
        <authorList>
            <person name="Garcia R."/>
            <person name="Popoff A."/>
            <person name="Bader C.D."/>
            <person name="Loehr J."/>
            <person name="Walesch S."/>
            <person name="Walt C."/>
            <person name="Boldt J."/>
            <person name="Bunk B."/>
            <person name="Haeckl F.J.F.P.J."/>
            <person name="Gunesch A.P."/>
            <person name="Birkelbach J."/>
            <person name="Nuebel U."/>
            <person name="Pietschmann T."/>
            <person name="Bach T."/>
            <person name="Mueller R."/>
        </authorList>
    </citation>
    <scope>NUCLEOTIDE SEQUENCE</scope>
    <source>
        <strain evidence="3">MSr11367</strain>
    </source>
</reference>
<keyword evidence="1" id="KW-0812">Transmembrane</keyword>
<dbReference type="InterPro" id="IPR052529">
    <property type="entry name" value="Bact_Transport_Assoc"/>
</dbReference>